<evidence type="ECO:0008006" key="4">
    <source>
        <dbReference type="Google" id="ProtNLM"/>
    </source>
</evidence>
<dbReference type="Proteomes" id="UP000095468">
    <property type="component" value="Unassembled WGS sequence"/>
</dbReference>
<dbReference type="AlphaFoldDB" id="A0A174AB51"/>
<dbReference type="RefSeq" id="WP_035136816.1">
    <property type="nucleotide sequence ID" value="NZ_CYYP01000005.1"/>
</dbReference>
<evidence type="ECO:0000313" key="3">
    <source>
        <dbReference type="Proteomes" id="UP000095468"/>
    </source>
</evidence>
<dbReference type="EMBL" id="JAQLEC010000021">
    <property type="protein sequence ID" value="MDB1839248.1"/>
    <property type="molecule type" value="Genomic_DNA"/>
</dbReference>
<dbReference type="EMBL" id="CYYP01000005">
    <property type="protein sequence ID" value="CUN85587.1"/>
    <property type="molecule type" value="Genomic_DNA"/>
</dbReference>
<organism evidence="1 3">
    <name type="scientific">Collinsella aerofaciens</name>
    <dbReference type="NCBI Taxonomy" id="74426"/>
    <lineage>
        <taxon>Bacteria</taxon>
        <taxon>Bacillati</taxon>
        <taxon>Actinomycetota</taxon>
        <taxon>Coriobacteriia</taxon>
        <taxon>Coriobacteriales</taxon>
        <taxon>Coriobacteriaceae</taxon>
        <taxon>Collinsella</taxon>
    </lineage>
</organism>
<reference evidence="1 3" key="1">
    <citation type="submission" date="2015-09" db="EMBL/GenBank/DDBJ databases">
        <authorList>
            <consortium name="Pathogen Informatics"/>
        </authorList>
    </citation>
    <scope>NUCLEOTIDE SEQUENCE [LARGE SCALE GENOMIC DNA]</scope>
    <source>
        <strain evidence="1 3">2789STDY5608823</strain>
    </source>
</reference>
<gene>
    <name evidence="1" type="ORF">ERS852381_00750</name>
    <name evidence="2" type="ORF">PMW86_06560</name>
</gene>
<evidence type="ECO:0000313" key="2">
    <source>
        <dbReference type="EMBL" id="MDB1839248.1"/>
    </source>
</evidence>
<sequence length="88" mass="10322">MDVEIHPNAKKHLTEKQVLGAWFAVTECIRRESEDEPPRWLAIGWLPDGRSVELVAVELIRGWLIIHALSPVQKKFWQEIERARQRGR</sequence>
<evidence type="ECO:0000313" key="1">
    <source>
        <dbReference type="EMBL" id="CUN85587.1"/>
    </source>
</evidence>
<reference evidence="2" key="2">
    <citation type="submission" date="2023-01" db="EMBL/GenBank/DDBJ databases">
        <title>Human gut microbiome strain richness.</title>
        <authorList>
            <person name="Chen-Liaw A."/>
        </authorList>
    </citation>
    <scope>NUCLEOTIDE SEQUENCE</scope>
    <source>
        <strain evidence="2">D54st1_D6_D54t1_190329</strain>
    </source>
</reference>
<proteinExistence type="predicted"/>
<name>A0A174AB51_9ACTN</name>
<protein>
    <recommendedName>
        <fullName evidence="4">Toxin</fullName>
    </recommendedName>
</protein>
<accession>A0A174AB51</accession>
<dbReference type="Proteomes" id="UP001212741">
    <property type="component" value="Unassembled WGS sequence"/>
</dbReference>